<comment type="similarity">
    <text evidence="1 11">Belongs to the carbohydrate kinase PfkB family.</text>
</comment>
<evidence type="ECO:0000256" key="2">
    <source>
        <dbReference type="ARBA" id="ARBA00012131"/>
    </source>
</evidence>
<dbReference type="GO" id="GO:0005524">
    <property type="term" value="F:ATP binding"/>
    <property type="evidence" value="ECO:0007669"/>
    <property type="project" value="UniProtKB-UniRule"/>
</dbReference>
<dbReference type="Pfam" id="PF00294">
    <property type="entry name" value="PfkB"/>
    <property type="match status" value="1"/>
</dbReference>
<comment type="function">
    <text evidence="11">Catalyzes the ATP-dependent phosphorylation of fructose-l-phosphate to fructose-l,6-bisphosphate.</text>
</comment>
<keyword evidence="5 11" id="KW-0547">Nucleotide-binding</keyword>
<dbReference type="SUPFAM" id="SSF53613">
    <property type="entry name" value="Ribokinase-like"/>
    <property type="match status" value="1"/>
</dbReference>
<dbReference type="EMBL" id="SFCC01000009">
    <property type="protein sequence ID" value="RZQ62539.1"/>
    <property type="molecule type" value="Genomic_DNA"/>
</dbReference>
<dbReference type="FunFam" id="3.40.1190.20:FF:000001">
    <property type="entry name" value="Phosphofructokinase"/>
    <property type="match status" value="1"/>
</dbReference>
<evidence type="ECO:0000256" key="5">
    <source>
        <dbReference type="ARBA" id="ARBA00022741"/>
    </source>
</evidence>
<dbReference type="Proteomes" id="UP000292003">
    <property type="component" value="Unassembled WGS sequence"/>
</dbReference>
<feature type="region of interest" description="Disordered" evidence="12">
    <location>
        <begin position="301"/>
        <end position="324"/>
    </location>
</feature>
<comment type="catalytic activity">
    <reaction evidence="9 11">
        <text>beta-D-fructose 1-phosphate + ATP = beta-D-fructose 1,6-bisphosphate + ADP + H(+)</text>
        <dbReference type="Rhea" id="RHEA:14213"/>
        <dbReference type="ChEBI" id="CHEBI:15378"/>
        <dbReference type="ChEBI" id="CHEBI:30616"/>
        <dbReference type="ChEBI" id="CHEBI:32966"/>
        <dbReference type="ChEBI" id="CHEBI:138881"/>
        <dbReference type="ChEBI" id="CHEBI:456216"/>
        <dbReference type="EC" id="2.7.1.56"/>
    </reaction>
</comment>
<keyword evidence="4 10" id="KW-0808">Transferase</keyword>
<evidence type="ECO:0000256" key="9">
    <source>
        <dbReference type="ARBA" id="ARBA00047745"/>
    </source>
</evidence>
<name>A0A4Q7J5Z2_9PSEU</name>
<dbReference type="GO" id="GO:0016052">
    <property type="term" value="P:carbohydrate catabolic process"/>
    <property type="evidence" value="ECO:0007669"/>
    <property type="project" value="UniProtKB-ARBA"/>
</dbReference>
<dbReference type="InterPro" id="IPR017583">
    <property type="entry name" value="Tagatose/fructose_Pkinase"/>
</dbReference>
<keyword evidence="15" id="KW-1185">Reference proteome</keyword>
<protein>
    <recommendedName>
        <fullName evidence="3 11">1-phosphofructokinase</fullName>
        <shortName evidence="11">Fru1PK</shortName>
        <ecNumber evidence="2 11">2.7.1.56</ecNumber>
    </recommendedName>
    <alternativeName>
        <fullName evidence="8 11">Fructose 1-phosphate kinase</fullName>
    </alternativeName>
</protein>
<dbReference type="NCBIfam" id="TIGR03168">
    <property type="entry name" value="1-PFK"/>
    <property type="match status" value="1"/>
</dbReference>
<dbReference type="CDD" id="cd01164">
    <property type="entry name" value="FruK_PfkB_like"/>
    <property type="match status" value="1"/>
</dbReference>
<dbReference type="PANTHER" id="PTHR46566:SF5">
    <property type="entry name" value="1-PHOSPHOFRUCTOKINASE"/>
    <property type="match status" value="1"/>
</dbReference>
<evidence type="ECO:0000256" key="3">
    <source>
        <dbReference type="ARBA" id="ARBA00013596"/>
    </source>
</evidence>
<dbReference type="GO" id="GO:0008662">
    <property type="term" value="F:1-phosphofructokinase activity"/>
    <property type="evidence" value="ECO:0007669"/>
    <property type="project" value="UniProtKB-UniRule"/>
</dbReference>
<dbReference type="InterPro" id="IPR022463">
    <property type="entry name" value="1-PFruKinase"/>
</dbReference>
<comment type="caution">
    <text evidence="14">The sequence shown here is derived from an EMBL/GenBank/DDBJ whole genome shotgun (WGS) entry which is preliminary data.</text>
</comment>
<dbReference type="PROSITE" id="PS00584">
    <property type="entry name" value="PFKB_KINASES_2"/>
    <property type="match status" value="1"/>
</dbReference>
<evidence type="ECO:0000256" key="11">
    <source>
        <dbReference type="RuleBase" id="RU369061"/>
    </source>
</evidence>
<evidence type="ECO:0000256" key="12">
    <source>
        <dbReference type="SAM" id="MobiDB-lite"/>
    </source>
</evidence>
<dbReference type="EC" id="2.7.1.56" evidence="2 11"/>
<dbReference type="InterPro" id="IPR029056">
    <property type="entry name" value="Ribokinase-like"/>
</dbReference>
<evidence type="ECO:0000313" key="15">
    <source>
        <dbReference type="Proteomes" id="UP000292003"/>
    </source>
</evidence>
<gene>
    <name evidence="14" type="primary">pfkB</name>
    <name evidence="14" type="ORF">EWH70_19315</name>
</gene>
<evidence type="ECO:0000256" key="6">
    <source>
        <dbReference type="ARBA" id="ARBA00022777"/>
    </source>
</evidence>
<keyword evidence="6 11" id="KW-0418">Kinase</keyword>
<dbReference type="AlphaFoldDB" id="A0A4Q7J5Z2"/>
<accession>A0A4Q7J5Z2</accession>
<evidence type="ECO:0000313" key="14">
    <source>
        <dbReference type="EMBL" id="RZQ62539.1"/>
    </source>
</evidence>
<evidence type="ECO:0000256" key="4">
    <source>
        <dbReference type="ARBA" id="ARBA00022679"/>
    </source>
</evidence>
<evidence type="ECO:0000256" key="1">
    <source>
        <dbReference type="ARBA" id="ARBA00010688"/>
    </source>
</evidence>
<dbReference type="PANTHER" id="PTHR46566">
    <property type="entry name" value="1-PHOSPHOFRUCTOKINASE-RELATED"/>
    <property type="match status" value="1"/>
</dbReference>
<dbReference type="InterPro" id="IPR002173">
    <property type="entry name" value="Carboh/pur_kinase_PfkB_CS"/>
</dbReference>
<evidence type="ECO:0000256" key="10">
    <source>
        <dbReference type="PIRNR" id="PIRNR000535"/>
    </source>
</evidence>
<keyword evidence="7 11" id="KW-0067">ATP-binding</keyword>
<sequence>MIVTVTLNPSLDRTIEVSQLVPGAMMRATGTWLDPGGKGVNVARALTVHGIPSCAVVPRNGAAGDELVALLIAGGIDVRAVAVSGYTRSNVSLTEPDGTVTKVNEPGGQLGEADLEDIVRTVLAAAEQAEWVVASGSLPPGVPDTFYAELGHALRDLGVRFAVDTSGPALRAALAAEPALVKPNRDELAEFAGHPITTVADVVRVAERMRRDGAGTVLASLGADGAVLVDARGVRCGDSPVDGGGRSSVGAGDAMLAGFLAAGSTGGDALVEALSWGAAAVRMPGSRMPAPEDVDRSTVRLHQPPDLSRPLSGPHEVYGLEQIR</sequence>
<feature type="domain" description="Carbohydrate kinase PfkB" evidence="13">
    <location>
        <begin position="6"/>
        <end position="279"/>
    </location>
</feature>
<dbReference type="GO" id="GO:0005829">
    <property type="term" value="C:cytosol"/>
    <property type="evidence" value="ECO:0007669"/>
    <property type="project" value="TreeGrafter"/>
</dbReference>
<dbReference type="Gene3D" id="3.40.1190.20">
    <property type="match status" value="1"/>
</dbReference>
<organism evidence="14 15">
    <name type="scientific">Amycolatopsis suaedae</name>
    <dbReference type="NCBI Taxonomy" id="2510978"/>
    <lineage>
        <taxon>Bacteria</taxon>
        <taxon>Bacillati</taxon>
        <taxon>Actinomycetota</taxon>
        <taxon>Actinomycetes</taxon>
        <taxon>Pseudonocardiales</taxon>
        <taxon>Pseudonocardiaceae</taxon>
        <taxon>Amycolatopsis</taxon>
    </lineage>
</organism>
<evidence type="ECO:0000256" key="7">
    <source>
        <dbReference type="ARBA" id="ARBA00022840"/>
    </source>
</evidence>
<dbReference type="PIRSF" id="PIRSF000535">
    <property type="entry name" value="1PFK/6PFK/LacC"/>
    <property type="match status" value="1"/>
</dbReference>
<evidence type="ECO:0000256" key="8">
    <source>
        <dbReference type="ARBA" id="ARBA00032802"/>
    </source>
</evidence>
<reference evidence="14 15" key="1">
    <citation type="submission" date="2019-02" db="EMBL/GenBank/DDBJ databases">
        <title>Draft genome sequence of Amycolatopsis sp. 8-3EHSu isolated from roots of Suaeda maritima.</title>
        <authorList>
            <person name="Duangmal K."/>
            <person name="Chantavorakit T."/>
        </authorList>
    </citation>
    <scope>NUCLEOTIDE SEQUENCE [LARGE SCALE GENOMIC DNA]</scope>
    <source>
        <strain evidence="14 15">8-3EHSu</strain>
    </source>
</reference>
<dbReference type="InterPro" id="IPR011611">
    <property type="entry name" value="PfkB_dom"/>
</dbReference>
<evidence type="ECO:0000259" key="13">
    <source>
        <dbReference type="Pfam" id="PF00294"/>
    </source>
</evidence>
<dbReference type="NCBIfam" id="TIGR03828">
    <property type="entry name" value="pfkB"/>
    <property type="match status" value="1"/>
</dbReference>
<proteinExistence type="inferred from homology"/>
<dbReference type="OrthoDB" id="9801219at2"/>
<dbReference type="GO" id="GO:0044281">
    <property type="term" value="P:small molecule metabolic process"/>
    <property type="evidence" value="ECO:0007669"/>
    <property type="project" value="UniProtKB-ARBA"/>
</dbReference>